<dbReference type="EMBL" id="SLWF01000046">
    <property type="protein sequence ID" value="TCN77395.1"/>
    <property type="molecule type" value="Genomic_DNA"/>
</dbReference>
<dbReference type="GO" id="GO:0016757">
    <property type="term" value="F:glycosyltransferase activity"/>
    <property type="evidence" value="ECO:0007669"/>
    <property type="project" value="InterPro"/>
</dbReference>
<gene>
    <name evidence="2" type="ORF">EDC91_1467</name>
</gene>
<dbReference type="SUPFAM" id="SSF53756">
    <property type="entry name" value="UDP-Glycosyltransferase/glycogen phosphorylase"/>
    <property type="match status" value="1"/>
</dbReference>
<dbReference type="PANTHER" id="PTHR45947">
    <property type="entry name" value="SULFOQUINOVOSYL TRANSFERASE SQD2"/>
    <property type="match status" value="1"/>
</dbReference>
<accession>A0A4R2F719</accession>
<dbReference type="Proteomes" id="UP000294832">
    <property type="component" value="Unassembled WGS sequence"/>
</dbReference>
<comment type="caution">
    <text evidence="2">The sequence shown here is derived from an EMBL/GenBank/DDBJ whole genome shotgun (WGS) entry which is preliminary data.</text>
</comment>
<organism evidence="2 3">
    <name type="scientific">Shewanella fodinae</name>
    <dbReference type="NCBI Taxonomy" id="552357"/>
    <lineage>
        <taxon>Bacteria</taxon>
        <taxon>Pseudomonadati</taxon>
        <taxon>Pseudomonadota</taxon>
        <taxon>Gammaproteobacteria</taxon>
        <taxon>Alteromonadales</taxon>
        <taxon>Shewanellaceae</taxon>
        <taxon>Shewanella</taxon>
    </lineage>
</organism>
<dbReference type="Gene3D" id="3.40.50.2000">
    <property type="entry name" value="Glycogen Phosphorylase B"/>
    <property type="match status" value="2"/>
</dbReference>
<proteinExistence type="predicted"/>
<dbReference type="InterPro" id="IPR001296">
    <property type="entry name" value="Glyco_trans_1"/>
</dbReference>
<dbReference type="OrthoDB" id="6395634at2"/>
<feature type="domain" description="Glycosyl transferase family 1" evidence="1">
    <location>
        <begin position="228"/>
        <end position="369"/>
    </location>
</feature>
<protein>
    <submittedName>
        <fullName evidence="2">Glycosyltransferase involved in cell wall biosynthesis</fullName>
    </submittedName>
</protein>
<keyword evidence="2" id="KW-0808">Transferase</keyword>
<evidence type="ECO:0000313" key="3">
    <source>
        <dbReference type="Proteomes" id="UP000294832"/>
    </source>
</evidence>
<dbReference type="AlphaFoldDB" id="A0A4R2F719"/>
<dbReference type="CDD" id="cd03801">
    <property type="entry name" value="GT4_PimA-like"/>
    <property type="match status" value="1"/>
</dbReference>
<reference evidence="2 3" key="1">
    <citation type="submission" date="2019-03" db="EMBL/GenBank/DDBJ databases">
        <title>Freshwater and sediment microbial communities from various areas in North America, analyzing microbe dynamics in response to fracking.</title>
        <authorList>
            <person name="Lamendella R."/>
        </authorList>
    </citation>
    <scope>NUCLEOTIDE SEQUENCE [LARGE SCALE GENOMIC DNA]</scope>
    <source>
        <strain evidence="2 3">74A</strain>
    </source>
</reference>
<dbReference type="Pfam" id="PF00534">
    <property type="entry name" value="Glycos_transf_1"/>
    <property type="match status" value="1"/>
</dbReference>
<keyword evidence="3" id="KW-1185">Reference proteome</keyword>
<name>A0A4R2F719_9GAMM</name>
<dbReference type="PANTHER" id="PTHR45947:SF3">
    <property type="entry name" value="SULFOQUINOVOSYL TRANSFERASE SQD2"/>
    <property type="match status" value="1"/>
</dbReference>
<evidence type="ECO:0000313" key="2">
    <source>
        <dbReference type="EMBL" id="TCN77395.1"/>
    </source>
</evidence>
<dbReference type="RefSeq" id="WP_133040543.1">
    <property type="nucleotide sequence ID" value="NZ_SLWF01000046.1"/>
</dbReference>
<sequence length="428" mass="49299">MKTILISAYALSPTKGSEYNVGWEFVTRLSKHYRVIVCYGASGDFIGDTAEIDDYFLKNIHNNILPVKIPPSKISLFFNFFNKIGLNYFFYFSFYFWQLNLYKKVVELLKVEHVDIIHQLNPIGFREPGFLWKLNSKCKIVWGPIGGGNFINFALLKNQRFTVKSVFLLKNIFNYIQIKFSKRVGLAFRNSDVVIFCNSENMSTFSNRISGKSYIISEQGISSKILDRDSILKEKAKKSRGLNLLFVGSLYHRKNLKFLLDVLIMLKNSIPFHLEVVGDGHLREELTKYAINNHINEFICWKGNISRNEVLASFNNADLHCICSLSEANTTVVYEAFSCLTPTIAFNINGFSDTLSNGRGFLVNISSYENTVIEYSQMLMSIFNNPDKLIMVKNSIKRDFHLLSWENKIFDVINIYEDLMTTVNEKSK</sequence>
<dbReference type="InterPro" id="IPR050194">
    <property type="entry name" value="Glycosyltransferase_grp1"/>
</dbReference>
<evidence type="ECO:0000259" key="1">
    <source>
        <dbReference type="Pfam" id="PF00534"/>
    </source>
</evidence>